<dbReference type="GO" id="GO:0016829">
    <property type="term" value="F:lyase activity"/>
    <property type="evidence" value="ECO:0007669"/>
    <property type="project" value="UniProtKB-KW"/>
</dbReference>
<feature type="signal peptide" evidence="1">
    <location>
        <begin position="1"/>
        <end position="20"/>
    </location>
</feature>
<dbReference type="OrthoDB" id="3889489at2759"/>
<comment type="caution">
    <text evidence="2">The sequence shown here is derived from an EMBL/GenBank/DDBJ whole genome shotgun (WGS) entry which is preliminary data.</text>
</comment>
<evidence type="ECO:0000313" key="3">
    <source>
        <dbReference type="Proteomes" id="UP000813444"/>
    </source>
</evidence>
<dbReference type="AlphaFoldDB" id="A0A8K0WV66"/>
<reference evidence="2" key="1">
    <citation type="journal article" date="2021" name="Nat. Commun.">
        <title>Genetic determinants of endophytism in the Arabidopsis root mycobiome.</title>
        <authorList>
            <person name="Mesny F."/>
            <person name="Miyauchi S."/>
            <person name="Thiergart T."/>
            <person name="Pickel B."/>
            <person name="Atanasova L."/>
            <person name="Karlsson M."/>
            <person name="Huettel B."/>
            <person name="Barry K.W."/>
            <person name="Haridas S."/>
            <person name="Chen C."/>
            <person name="Bauer D."/>
            <person name="Andreopoulos W."/>
            <person name="Pangilinan J."/>
            <person name="LaButti K."/>
            <person name="Riley R."/>
            <person name="Lipzen A."/>
            <person name="Clum A."/>
            <person name="Drula E."/>
            <person name="Henrissat B."/>
            <person name="Kohler A."/>
            <person name="Grigoriev I.V."/>
            <person name="Martin F.M."/>
            <person name="Hacquard S."/>
        </authorList>
    </citation>
    <scope>NUCLEOTIDE SEQUENCE</scope>
    <source>
        <strain evidence="2">MPI-CAGE-CH-0235</strain>
    </source>
</reference>
<name>A0A8K0WV66_9HYPO</name>
<dbReference type="Proteomes" id="UP000813444">
    <property type="component" value="Unassembled WGS sequence"/>
</dbReference>
<dbReference type="EMBL" id="JAGPNK010000002">
    <property type="protein sequence ID" value="KAH7325848.1"/>
    <property type="molecule type" value="Genomic_DNA"/>
</dbReference>
<keyword evidence="2" id="KW-0456">Lyase</keyword>
<sequence length="257" mass="28915">MVSIKSLILAVATLPLASQATRIFYNQGTLSGWDNVFQEHNGRVSERTNVVYSGSSALKMEQTFDPSYNGRYHSEVRHNNGYRRNDNRYYGFAFRLSEGWQFQTQSYNIAQFIARRPGAGCGGDDFMPSTMVWIEGNRLKTRYVNGPYSQPNCNRGGEWSIDVGEIAAGAWHTVVIHMNWRSDSSGAMEVWLDGSRTVSRSGVATTTSDDFTFEFRVGLYANGWFDRPGMVGSQGFREIWMDEIAIGTTYADVNPRG</sequence>
<dbReference type="Pfam" id="PF14099">
    <property type="entry name" value="Polysacc_lyase"/>
    <property type="match status" value="1"/>
</dbReference>
<accession>A0A8K0WV66</accession>
<proteinExistence type="predicted"/>
<organism evidence="2 3">
    <name type="scientific">Stachybotrys elegans</name>
    <dbReference type="NCBI Taxonomy" id="80388"/>
    <lineage>
        <taxon>Eukaryota</taxon>
        <taxon>Fungi</taxon>
        <taxon>Dikarya</taxon>
        <taxon>Ascomycota</taxon>
        <taxon>Pezizomycotina</taxon>
        <taxon>Sordariomycetes</taxon>
        <taxon>Hypocreomycetidae</taxon>
        <taxon>Hypocreales</taxon>
        <taxon>Stachybotryaceae</taxon>
        <taxon>Stachybotrys</taxon>
    </lineage>
</organism>
<gene>
    <name evidence="2" type="ORF">B0I35DRAFT_421322</name>
</gene>
<keyword evidence="1" id="KW-0732">Signal</keyword>
<dbReference type="InterPro" id="IPR025975">
    <property type="entry name" value="Polysacc_lyase"/>
</dbReference>
<dbReference type="Gene3D" id="2.60.120.200">
    <property type="match status" value="1"/>
</dbReference>
<protein>
    <submittedName>
        <fullName evidence="2">Polysaccharide lyase</fullName>
    </submittedName>
</protein>
<keyword evidence="3" id="KW-1185">Reference proteome</keyword>
<evidence type="ECO:0000256" key="1">
    <source>
        <dbReference type="SAM" id="SignalP"/>
    </source>
</evidence>
<feature type="chain" id="PRO_5035479311" evidence="1">
    <location>
        <begin position="21"/>
        <end position="257"/>
    </location>
</feature>
<evidence type="ECO:0000313" key="2">
    <source>
        <dbReference type="EMBL" id="KAH7325848.1"/>
    </source>
</evidence>